<dbReference type="EMBL" id="CAEZYL010000054">
    <property type="protein sequence ID" value="CAB4725593.1"/>
    <property type="molecule type" value="Genomic_DNA"/>
</dbReference>
<proteinExistence type="predicted"/>
<evidence type="ECO:0000313" key="2">
    <source>
        <dbReference type="EMBL" id="CAB4725593.1"/>
    </source>
</evidence>
<evidence type="ECO:0000313" key="1">
    <source>
        <dbReference type="EMBL" id="CAB4542274.1"/>
    </source>
</evidence>
<name>A0A6J6BU77_9ZZZZ</name>
<reference evidence="1" key="1">
    <citation type="submission" date="2020-05" db="EMBL/GenBank/DDBJ databases">
        <authorList>
            <person name="Chiriac C."/>
            <person name="Salcher M."/>
            <person name="Ghai R."/>
            <person name="Kavagutti S V."/>
        </authorList>
    </citation>
    <scope>NUCLEOTIDE SEQUENCE</scope>
</reference>
<dbReference type="EMBL" id="CAEZSC010000088">
    <property type="protein sequence ID" value="CAB4542274.1"/>
    <property type="molecule type" value="Genomic_DNA"/>
</dbReference>
<dbReference type="AlphaFoldDB" id="A0A6J6BU77"/>
<organism evidence="1">
    <name type="scientific">freshwater metagenome</name>
    <dbReference type="NCBI Taxonomy" id="449393"/>
    <lineage>
        <taxon>unclassified sequences</taxon>
        <taxon>metagenomes</taxon>
        <taxon>ecological metagenomes</taxon>
    </lineage>
</organism>
<protein>
    <submittedName>
        <fullName evidence="1">Unannotated protein</fullName>
    </submittedName>
</protein>
<gene>
    <name evidence="1" type="ORF">UFOPK1380_01119</name>
    <name evidence="2" type="ORF">UFOPK2689_00871</name>
</gene>
<sequence length="171" mass="19024">MALAICTTCFELTDLLKRGNQRCNCEERIPINLGILDCPSGLHLCWVCARTMAGGESRYSWEACKKCMAANSSLEKRLGLKVPLGRHSVMNGVSIPIQKRIEPDDPSLVEMVGFIKKIGDLSEWGKNLTKVLYESVPAWAGLTHVSLAGWRKKFPNTSKASLEALQRYWGL</sequence>
<accession>A0A6J6BU77</accession>